<organism evidence="1 2">
    <name type="scientific">Kyrpidia spormannii</name>
    <dbReference type="NCBI Taxonomy" id="2055160"/>
    <lineage>
        <taxon>Bacteria</taxon>
        <taxon>Bacillati</taxon>
        <taxon>Bacillota</taxon>
        <taxon>Bacilli</taxon>
        <taxon>Bacillales</taxon>
        <taxon>Alicyclobacillaceae</taxon>
        <taxon>Kyrpidia</taxon>
    </lineage>
</organism>
<gene>
    <name evidence="1" type="ORF">COOX1_0337</name>
</gene>
<sequence length="62" mass="7120">MSGTWCHLHDESPSRMFGWQCHYSMFEAVGGRRKLRMRGRIREPGSCGDEGRASVEMKWGGM</sequence>
<accession>A0A6F9E1N5</accession>
<reference evidence="1 2" key="1">
    <citation type="submission" date="2020-04" db="EMBL/GenBank/DDBJ databases">
        <authorList>
            <person name="Hogendoorn C."/>
        </authorList>
    </citation>
    <scope>NUCLEOTIDE SEQUENCE [LARGE SCALE GENOMIC DNA]</scope>
    <source>
        <strain evidence="1">COOX1</strain>
    </source>
</reference>
<dbReference type="AlphaFoldDB" id="A0A6F9E1N5"/>
<protein>
    <submittedName>
        <fullName evidence="1">Uncharacterized protein</fullName>
    </submittedName>
</protein>
<name>A0A6F9E1N5_9BACL</name>
<dbReference type="EMBL" id="LR792683">
    <property type="protein sequence ID" value="CAB3390296.1"/>
    <property type="molecule type" value="Genomic_DNA"/>
</dbReference>
<proteinExistence type="predicted"/>
<evidence type="ECO:0000313" key="2">
    <source>
        <dbReference type="Proteomes" id="UP000502196"/>
    </source>
</evidence>
<evidence type="ECO:0000313" key="1">
    <source>
        <dbReference type="EMBL" id="CAB3390296.1"/>
    </source>
</evidence>
<dbReference type="Proteomes" id="UP000502196">
    <property type="component" value="Chromosome"/>
</dbReference>